<dbReference type="AlphaFoldDB" id="A0A235BYC7"/>
<organism evidence="2 3">
    <name type="scientific">candidate division WOR-3 bacterium JGI_Cruoil_03_44_89</name>
    <dbReference type="NCBI Taxonomy" id="1973748"/>
    <lineage>
        <taxon>Bacteria</taxon>
        <taxon>Bacteria division WOR-3</taxon>
    </lineage>
</organism>
<evidence type="ECO:0000313" key="2">
    <source>
        <dbReference type="EMBL" id="OYD17348.1"/>
    </source>
</evidence>
<gene>
    <name evidence="2" type="ORF">CH333_01175</name>
</gene>
<accession>A0A235BYC7</accession>
<dbReference type="PANTHER" id="PTHR35869">
    <property type="entry name" value="OUTER-MEMBRANE LIPOPROTEIN CARRIER PROTEIN"/>
    <property type="match status" value="1"/>
</dbReference>
<dbReference type="InterPro" id="IPR029046">
    <property type="entry name" value="LolA/LolB/LppX"/>
</dbReference>
<comment type="caution">
    <text evidence="2">The sequence shown here is derived from an EMBL/GenBank/DDBJ whole genome shotgun (WGS) entry which is preliminary data.</text>
</comment>
<dbReference type="Gene3D" id="2.50.20.10">
    <property type="entry name" value="Lipoprotein localisation LolA/LolB/LppX"/>
    <property type="match status" value="1"/>
</dbReference>
<proteinExistence type="predicted"/>
<feature type="domain" description="Uncharacterized protein TP-0789" evidence="1">
    <location>
        <begin position="73"/>
        <end position="213"/>
    </location>
</feature>
<dbReference type="SUPFAM" id="SSF89392">
    <property type="entry name" value="Prokaryotic lipoproteins and lipoprotein localization factors"/>
    <property type="match status" value="1"/>
</dbReference>
<reference evidence="2 3" key="1">
    <citation type="submission" date="2017-07" db="EMBL/GenBank/DDBJ databases">
        <title>Recovery of genomes from metagenomes via a dereplication, aggregation, and scoring strategy.</title>
        <authorList>
            <person name="Sieber C.M."/>
            <person name="Probst A.J."/>
            <person name="Sharrar A."/>
            <person name="Thomas B.C."/>
            <person name="Hess M."/>
            <person name="Tringe S.G."/>
            <person name="Banfield J.F."/>
        </authorList>
    </citation>
    <scope>NUCLEOTIDE SEQUENCE [LARGE SCALE GENOMIC DNA]</scope>
    <source>
        <strain evidence="2">JGI_Cruoil_03_44_89</strain>
    </source>
</reference>
<evidence type="ECO:0000313" key="3">
    <source>
        <dbReference type="Proteomes" id="UP000215215"/>
    </source>
</evidence>
<name>A0A235BYC7_UNCW3</name>
<dbReference type="CDD" id="cd16325">
    <property type="entry name" value="LolA"/>
    <property type="match status" value="1"/>
</dbReference>
<dbReference type="InterPro" id="IPR004564">
    <property type="entry name" value="OM_lipoprot_carrier_LolA-like"/>
</dbReference>
<dbReference type="InterPro" id="IPR033399">
    <property type="entry name" value="TP_0789-like"/>
</dbReference>
<dbReference type="Pfam" id="PF17131">
    <property type="entry name" value="LolA_like"/>
    <property type="match status" value="1"/>
</dbReference>
<evidence type="ECO:0000259" key="1">
    <source>
        <dbReference type="Pfam" id="PF17131"/>
    </source>
</evidence>
<dbReference type="Proteomes" id="UP000215215">
    <property type="component" value="Unassembled WGS sequence"/>
</dbReference>
<sequence length="227" mass="26481">MYILAYIFFVLPIIDKVEENYERLETIQGEVLRYTTQGENTGFMKGEFRIKRPNKLYINYVKPPRTIILSDSLLWIYLPEEKMASKIDYANLSQMEKNLLGLESFLGINPLEGFEDKFDFELEGDEIIGIPPRGAFISKIVISLDTTKMVVQELDIFDTNDKLYAKTRYEDFKSYGDVWFPYRIVTEIFATGTKEETVFKDISINEAVDSLCFDFVPHEGVKIIERR</sequence>
<dbReference type="PANTHER" id="PTHR35869:SF1">
    <property type="entry name" value="OUTER-MEMBRANE LIPOPROTEIN CARRIER PROTEIN"/>
    <property type="match status" value="1"/>
</dbReference>
<dbReference type="EMBL" id="NOZQ01000023">
    <property type="protein sequence ID" value="OYD17348.1"/>
    <property type="molecule type" value="Genomic_DNA"/>
</dbReference>
<protein>
    <recommendedName>
        <fullName evidence="1">Uncharacterized protein TP-0789 domain-containing protein</fullName>
    </recommendedName>
</protein>